<evidence type="ECO:0000313" key="2">
    <source>
        <dbReference type="EMBL" id="GAC98280.1"/>
    </source>
</evidence>
<sequence length="403" mass="43667">MAANVSSAPVNPFSQHSQQRRQDTQCQSLGQGPLGFNSSKIGLYSSQPPATWLEAKDGKIVATKDAPYNGTFFDFIQCSYDAPPYLGEGSVQTYQGYIKAPDGNCLAVRPLEGQNIAVVTDTCDFSGYQGYGGVDANQHFQFQLQSFDFFFSIVFLGATAGPVNASDFGAGGNYHFSLDNTGELEVTYLADQPQTGKSSEQLIAQIGSQYVSEKTMGPCTLVKSGRVELVNQGSGEILPVFAGDSRPGHDEVFNGVLLVNGTAASTDTFSFYQCNSTYMGFESDSSNFYGHFAPDVPTRTGCYNVDYIDNIGYHGRAVMFSNSNNTSPSPDAPCGINDGGIQLSSFFHLENEDGKYVINFLGHTTADNSEQYNWSLNTEDTDASQQFLVANQTTADFKLQFID</sequence>
<accession>R9PJK1</accession>
<keyword evidence="3" id="KW-1185">Reference proteome</keyword>
<organism evidence="2 3">
    <name type="scientific">Pseudozyma hubeiensis (strain SY62)</name>
    <name type="common">Yeast</name>
    <dbReference type="NCBI Taxonomy" id="1305764"/>
    <lineage>
        <taxon>Eukaryota</taxon>
        <taxon>Fungi</taxon>
        <taxon>Dikarya</taxon>
        <taxon>Basidiomycota</taxon>
        <taxon>Ustilaginomycotina</taxon>
        <taxon>Ustilaginomycetes</taxon>
        <taxon>Ustilaginales</taxon>
        <taxon>Ustilaginaceae</taxon>
        <taxon>Pseudozyma</taxon>
    </lineage>
</organism>
<evidence type="ECO:0000313" key="3">
    <source>
        <dbReference type="Proteomes" id="UP000014071"/>
    </source>
</evidence>
<keyword evidence="2" id="KW-0648">Protein biosynthesis</keyword>
<dbReference type="HOGENOM" id="CLU_683580_0_0_1"/>
<feature type="compositionally biased region" description="Polar residues" evidence="1">
    <location>
        <begin position="1"/>
        <end position="17"/>
    </location>
</feature>
<gene>
    <name evidence="2" type="ORF">PHSY_005873</name>
</gene>
<protein>
    <submittedName>
        <fullName evidence="2">Pol II transcription elongation factor</fullName>
    </submittedName>
</protein>
<reference evidence="3" key="1">
    <citation type="journal article" date="2013" name="Genome Announc.">
        <title>Draft genome sequence of the basidiomycetous yeast-like fungus Pseudozyma hubeiensis SY62, which produces an abundant amount of the biosurfactant mannosylerythritol lipids.</title>
        <authorList>
            <person name="Konishi M."/>
            <person name="Hatada Y."/>
            <person name="Horiuchi J."/>
        </authorList>
    </citation>
    <scope>NUCLEOTIDE SEQUENCE [LARGE SCALE GENOMIC DNA]</scope>
    <source>
        <strain evidence="3">SY62</strain>
    </source>
</reference>
<feature type="region of interest" description="Disordered" evidence="1">
    <location>
        <begin position="1"/>
        <end position="29"/>
    </location>
</feature>
<evidence type="ECO:0000256" key="1">
    <source>
        <dbReference type="SAM" id="MobiDB-lite"/>
    </source>
</evidence>
<name>R9PJK1_PSEHS</name>
<keyword evidence="2" id="KW-0251">Elongation factor</keyword>
<dbReference type="RefSeq" id="XP_012191867.1">
    <property type="nucleotide sequence ID" value="XM_012336477.1"/>
</dbReference>
<proteinExistence type="predicted"/>
<dbReference type="GeneID" id="24111146"/>
<dbReference type="AlphaFoldDB" id="R9PJK1"/>
<dbReference type="Proteomes" id="UP000014071">
    <property type="component" value="Unassembled WGS sequence"/>
</dbReference>
<dbReference type="EMBL" id="DF238820">
    <property type="protein sequence ID" value="GAC98280.1"/>
    <property type="molecule type" value="Genomic_DNA"/>
</dbReference>
<dbReference type="GO" id="GO:0003746">
    <property type="term" value="F:translation elongation factor activity"/>
    <property type="evidence" value="ECO:0007669"/>
    <property type="project" value="UniProtKB-KW"/>
</dbReference>
<dbReference type="OrthoDB" id="2549009at2759"/>